<evidence type="ECO:0000256" key="1">
    <source>
        <dbReference type="SAM" id="Phobius"/>
    </source>
</evidence>
<accession>A0ABR3LV87</accession>
<comment type="caution">
    <text evidence="3">The sequence shown here is derived from an EMBL/GenBank/DDBJ whole genome shotgun (WGS) entry which is preliminary data.</text>
</comment>
<dbReference type="InterPro" id="IPR000008">
    <property type="entry name" value="C2_dom"/>
</dbReference>
<reference evidence="3 4" key="1">
    <citation type="submission" date="2023-09" db="EMBL/GenBank/DDBJ databases">
        <authorList>
            <person name="Wang M."/>
        </authorList>
    </citation>
    <scope>NUCLEOTIDE SEQUENCE [LARGE SCALE GENOMIC DNA]</scope>
    <source>
        <strain evidence="3">GT-2023</strain>
        <tissue evidence="3">Liver</tissue>
    </source>
</reference>
<proteinExistence type="predicted"/>
<feature type="domain" description="C2" evidence="2">
    <location>
        <begin position="395"/>
        <end position="526"/>
    </location>
</feature>
<dbReference type="SUPFAM" id="SSF51735">
    <property type="entry name" value="NAD(P)-binding Rossmann-fold domains"/>
    <property type="match status" value="1"/>
</dbReference>
<dbReference type="Gene3D" id="2.60.40.150">
    <property type="entry name" value="C2 domain"/>
    <property type="match status" value="2"/>
</dbReference>
<dbReference type="PRINTS" id="PR00080">
    <property type="entry name" value="SDRFAMILY"/>
</dbReference>
<evidence type="ECO:0000313" key="4">
    <source>
        <dbReference type="Proteomes" id="UP001558613"/>
    </source>
</evidence>
<dbReference type="Pfam" id="PF00168">
    <property type="entry name" value="C2"/>
    <property type="match status" value="2"/>
</dbReference>
<dbReference type="InterPro" id="IPR036291">
    <property type="entry name" value="NAD(P)-bd_dom_sf"/>
</dbReference>
<keyword evidence="1" id="KW-1133">Transmembrane helix</keyword>
<evidence type="ECO:0000313" key="3">
    <source>
        <dbReference type="EMBL" id="KAL1256808.1"/>
    </source>
</evidence>
<keyword evidence="1" id="KW-0812">Transmembrane</keyword>
<dbReference type="SMART" id="SM00239">
    <property type="entry name" value="C2"/>
    <property type="match status" value="2"/>
</dbReference>
<dbReference type="EMBL" id="JAYMGO010000018">
    <property type="protein sequence ID" value="KAL1256808.1"/>
    <property type="molecule type" value="Genomic_DNA"/>
</dbReference>
<dbReference type="Gene3D" id="3.40.50.720">
    <property type="entry name" value="NAD(P)-binding Rossmann-like Domain"/>
    <property type="match status" value="1"/>
</dbReference>
<dbReference type="SUPFAM" id="SSF49562">
    <property type="entry name" value="C2 domain (Calcium/lipid-binding domain, CaLB)"/>
    <property type="match status" value="2"/>
</dbReference>
<evidence type="ECO:0000259" key="2">
    <source>
        <dbReference type="PROSITE" id="PS50004"/>
    </source>
</evidence>
<keyword evidence="1" id="KW-0472">Membrane</keyword>
<keyword evidence="4" id="KW-1185">Reference proteome</keyword>
<dbReference type="InterPro" id="IPR002347">
    <property type="entry name" value="SDR_fam"/>
</dbReference>
<gene>
    <name evidence="3" type="ORF">QQF64_012353</name>
</gene>
<dbReference type="InterPro" id="IPR051468">
    <property type="entry name" value="Fungal_SecMetab_SDRs"/>
</dbReference>
<dbReference type="Pfam" id="PF00106">
    <property type="entry name" value="adh_short"/>
    <property type="match status" value="1"/>
</dbReference>
<feature type="domain" description="C2" evidence="2">
    <location>
        <begin position="535"/>
        <end position="668"/>
    </location>
</feature>
<dbReference type="Proteomes" id="UP001558613">
    <property type="component" value="Unassembled WGS sequence"/>
</dbReference>
<dbReference type="PROSITE" id="PS50004">
    <property type="entry name" value="C2"/>
    <property type="match status" value="2"/>
</dbReference>
<dbReference type="CDD" id="cd05325">
    <property type="entry name" value="carb_red_sniffer_like_SDR_c"/>
    <property type="match status" value="1"/>
</dbReference>
<feature type="transmembrane region" description="Helical" evidence="1">
    <location>
        <begin position="302"/>
        <end position="324"/>
    </location>
</feature>
<dbReference type="InterPro" id="IPR035892">
    <property type="entry name" value="C2_domain_sf"/>
</dbReference>
<dbReference type="PANTHER" id="PTHR43544">
    <property type="entry name" value="SHORT-CHAIN DEHYDROGENASE/REDUCTASE"/>
    <property type="match status" value="1"/>
</dbReference>
<dbReference type="PANTHER" id="PTHR43544:SF34">
    <property type="entry name" value="SI:DKEY-12E7.4"/>
    <property type="match status" value="1"/>
</dbReference>
<dbReference type="PRINTS" id="PR00081">
    <property type="entry name" value="GDHRDH"/>
</dbReference>
<feature type="transmembrane region" description="Helical" evidence="1">
    <location>
        <begin position="272"/>
        <end position="290"/>
    </location>
</feature>
<sequence>MAHAFKNCSNLMVTGASRGLGLQIVESLVTGGFSPRKIIATARNPDGAEELQSLAKEHRNIHIIKLDVTSQESIEKAASEVKQLVQEEGLNCLINNAGINVVANLETVTAENMLENFHTNSVAPLMITKAVLPLLKRAAAKGTGMGIHRAAVINMTSLLGSIELYWGDRANSFKWYPYRTSKSALNMVTRCLAVDLEAHGILCMALHPGWVRTDMGGPEAPLSPEESISCVLSVIGGLTEKDHGSFLHYTGEQLPCFFTKWNYLRTIKAFKVFTWQKDMIFFAILGLSFREIQLSFSEELEYGILGISIVLFLIALCLLIWQIYRFCTQLPVSQRPADSLLARSGGFQYATQTNDSKMEVLYEELGHRMSPGTSCTNLGSSLDLASMVDLEEENIQGSLRFSLFYDQLQSKLVVTVLDAQDLAVRDFSHSVDPFVWVRLLWAEREDEEQNSMQCVLDEWQTRLVKKSCSPVFGDQFSCTLTEEEISRITVRFEVRDFDKYSRHGVLGEARAALNSLKLSYPLELREDLQVPKKDMVGEALLSLKYLPTSQRLEVGVLKIRTVCHPNKTERALYARTSITCNHCKLRHQRTAQKKRWEVTVFNEVLTFTLPDQQIRECTIIVSVYEVQPSKKSFKRLIGHIHIKKGKTSENEHWKLMMQSLRQPIAKWHLICI</sequence>
<name>A0ABR3LV87_9TELE</name>
<protein>
    <recommendedName>
        <fullName evidence="2">C2 domain-containing protein</fullName>
    </recommendedName>
</protein>
<organism evidence="3 4">
    <name type="scientific">Cirrhinus molitorella</name>
    <name type="common">mud carp</name>
    <dbReference type="NCBI Taxonomy" id="172907"/>
    <lineage>
        <taxon>Eukaryota</taxon>
        <taxon>Metazoa</taxon>
        <taxon>Chordata</taxon>
        <taxon>Craniata</taxon>
        <taxon>Vertebrata</taxon>
        <taxon>Euteleostomi</taxon>
        <taxon>Actinopterygii</taxon>
        <taxon>Neopterygii</taxon>
        <taxon>Teleostei</taxon>
        <taxon>Ostariophysi</taxon>
        <taxon>Cypriniformes</taxon>
        <taxon>Cyprinidae</taxon>
        <taxon>Labeoninae</taxon>
        <taxon>Labeonini</taxon>
        <taxon>Cirrhinus</taxon>
    </lineage>
</organism>